<dbReference type="Gene3D" id="3.90.1150.10">
    <property type="entry name" value="Aspartate Aminotransferase, domain 1"/>
    <property type="match status" value="1"/>
</dbReference>
<evidence type="ECO:0000313" key="6">
    <source>
        <dbReference type="EMBL" id="TKJ42883.1"/>
    </source>
</evidence>
<proteinExistence type="inferred from homology"/>
<dbReference type="InterPro" id="IPR015424">
    <property type="entry name" value="PyrdxlP-dep_Trfase"/>
</dbReference>
<comment type="similarity">
    <text evidence="2 5">Belongs to the DegT/DnrJ/EryC1 family.</text>
</comment>
<dbReference type="Proteomes" id="UP000317778">
    <property type="component" value="Unassembled WGS sequence"/>
</dbReference>
<dbReference type="InterPro" id="IPR015421">
    <property type="entry name" value="PyrdxlP-dep_Trfase_major"/>
</dbReference>
<dbReference type="GO" id="GO:0030170">
    <property type="term" value="F:pyridoxal phosphate binding"/>
    <property type="evidence" value="ECO:0007669"/>
    <property type="project" value="UniProtKB-ARBA"/>
</dbReference>
<dbReference type="PANTHER" id="PTHR30244:SF36">
    <property type="entry name" value="3-OXO-GLUCOSE-6-PHOSPHATE:GLUTAMATE AMINOTRANSFERASE"/>
    <property type="match status" value="1"/>
</dbReference>
<protein>
    <submittedName>
        <fullName evidence="6">Transcriptional regulator</fullName>
    </submittedName>
</protein>
<evidence type="ECO:0000256" key="5">
    <source>
        <dbReference type="RuleBase" id="RU004508"/>
    </source>
</evidence>
<keyword evidence="1 4" id="KW-0663">Pyridoxal phosphate</keyword>
<dbReference type="AlphaFoldDB" id="A0A532V6Q6"/>
<dbReference type="PANTHER" id="PTHR30244">
    <property type="entry name" value="TRANSAMINASE"/>
    <property type="match status" value="1"/>
</dbReference>
<evidence type="ECO:0000256" key="1">
    <source>
        <dbReference type="ARBA" id="ARBA00022898"/>
    </source>
</evidence>
<accession>A0A532V6Q6</accession>
<dbReference type="InterPro" id="IPR000653">
    <property type="entry name" value="DegT/StrS_aminotransferase"/>
</dbReference>
<evidence type="ECO:0000256" key="4">
    <source>
        <dbReference type="PIRSR" id="PIRSR000390-2"/>
    </source>
</evidence>
<feature type="active site" description="Proton acceptor" evidence="3">
    <location>
        <position position="186"/>
    </location>
</feature>
<feature type="modified residue" description="N6-(pyridoxal phosphate)lysine" evidence="4">
    <location>
        <position position="186"/>
    </location>
</feature>
<comment type="caution">
    <text evidence="6">The sequence shown here is derived from an EMBL/GenBank/DDBJ whole genome shotgun (WGS) entry which is preliminary data.</text>
</comment>
<dbReference type="SUPFAM" id="SSF53383">
    <property type="entry name" value="PLP-dependent transferases"/>
    <property type="match status" value="1"/>
</dbReference>
<name>A0A532V6Q6_UNCT6</name>
<gene>
    <name evidence="6" type="ORF">CEE36_06350</name>
</gene>
<dbReference type="GO" id="GO:0000271">
    <property type="term" value="P:polysaccharide biosynthetic process"/>
    <property type="evidence" value="ECO:0007669"/>
    <property type="project" value="TreeGrafter"/>
</dbReference>
<dbReference type="Gene3D" id="3.40.640.10">
    <property type="entry name" value="Type I PLP-dependent aspartate aminotransferase-like (Major domain)"/>
    <property type="match status" value="1"/>
</dbReference>
<evidence type="ECO:0000256" key="3">
    <source>
        <dbReference type="PIRSR" id="PIRSR000390-1"/>
    </source>
</evidence>
<dbReference type="Pfam" id="PF01041">
    <property type="entry name" value="DegT_DnrJ_EryC1"/>
    <property type="match status" value="1"/>
</dbReference>
<dbReference type="GO" id="GO:0008483">
    <property type="term" value="F:transaminase activity"/>
    <property type="evidence" value="ECO:0007669"/>
    <property type="project" value="TreeGrafter"/>
</dbReference>
<sequence length="365" mass="40846">MKVPQIDLWAHHEPLLEEFKEALERVIKSSQFILGQEEKEFEVEAARYLDVRHAVGVGNGTDALAICLRAMDVGHGDEVITTPFTFIATAEVIVALGAVPVFVDIKPDTYNIAPAKIEAAITEKTKVILPVHLYGQAAQMDAILDIAKKHNIKVLEDAAQAFGSTYKDKKVGGLGDLTIFSFFPTKNLGALGDGGLITTNDDELYEKCRLIRVHGASKKYYHTLIGQNSRLDTLQAALLRIKLKHLDSYNELRAKNAAAYNEELKDVVKIPASHPDSNHIYHQYTIRTPKRDELKAFLNENDIGIGIHYPYPLHRQPVLEYLGLPEGSFPEAEAAAREVMSLPCYPELTEEQRSWVIARIREFFS</sequence>
<reference evidence="6 7" key="1">
    <citation type="submission" date="2017-06" db="EMBL/GenBank/DDBJ databases">
        <title>Novel microbial phyla capable of carbon fixation and sulfur reduction in deep-sea sediments.</title>
        <authorList>
            <person name="Huang J."/>
            <person name="Baker B."/>
            <person name="Wang Y."/>
        </authorList>
    </citation>
    <scope>NUCLEOTIDE SEQUENCE [LARGE SCALE GENOMIC DNA]</scope>
    <source>
        <strain evidence="6">B3_TA06</strain>
    </source>
</reference>
<dbReference type="InterPro" id="IPR015422">
    <property type="entry name" value="PyrdxlP-dep_Trfase_small"/>
</dbReference>
<organism evidence="6 7">
    <name type="scientific">candidate division TA06 bacterium B3_TA06</name>
    <dbReference type="NCBI Taxonomy" id="2012487"/>
    <lineage>
        <taxon>Bacteria</taxon>
        <taxon>Bacteria division TA06</taxon>
    </lineage>
</organism>
<dbReference type="EMBL" id="NJBO01000008">
    <property type="protein sequence ID" value="TKJ42883.1"/>
    <property type="molecule type" value="Genomic_DNA"/>
</dbReference>
<dbReference type="CDD" id="cd00616">
    <property type="entry name" value="AHBA_syn"/>
    <property type="match status" value="1"/>
</dbReference>
<evidence type="ECO:0000256" key="2">
    <source>
        <dbReference type="ARBA" id="ARBA00037999"/>
    </source>
</evidence>
<dbReference type="PIRSF" id="PIRSF000390">
    <property type="entry name" value="PLP_StrS"/>
    <property type="match status" value="1"/>
</dbReference>
<dbReference type="FunFam" id="3.40.640.10:FF:000089">
    <property type="entry name" value="Aminotransferase, DegT/DnrJ/EryC1/StrS family"/>
    <property type="match status" value="1"/>
</dbReference>
<evidence type="ECO:0000313" key="7">
    <source>
        <dbReference type="Proteomes" id="UP000317778"/>
    </source>
</evidence>